<accession>A0A3E0D9M9</accession>
<evidence type="ECO:0000313" key="2">
    <source>
        <dbReference type="Proteomes" id="UP000256405"/>
    </source>
</evidence>
<evidence type="ECO:0000313" key="1">
    <source>
        <dbReference type="EMBL" id="REG78258.1"/>
    </source>
</evidence>
<dbReference type="OrthoDB" id="5109343at2"/>
<comment type="caution">
    <text evidence="1">The sequence shown here is derived from an EMBL/GenBank/DDBJ whole genome shotgun (WGS) entry which is preliminary data.</text>
</comment>
<dbReference type="EMBL" id="QUNF01000038">
    <property type="protein sequence ID" value="REG78258.1"/>
    <property type="molecule type" value="Genomic_DNA"/>
</dbReference>
<sequence>MLTITQSKSKADLQGIINLQRANLSAQFSAEEKESQGFLFVQHSIDDLKKLSDIEAHVIALDRNKVVAYILTMTQASRVEIPQLLPMFLQFDQIEYDGKKVSDYNYLVVGQVCIGKEYRGEGLFDKCYKKYRELFAGKYDFSITEISTSNHRSMRAHQRIGFEVIHTFHDLVEEWSIVVLDWRKTP</sequence>
<dbReference type="Proteomes" id="UP000256405">
    <property type="component" value="Unassembled WGS sequence"/>
</dbReference>
<proteinExistence type="predicted"/>
<dbReference type="InterPro" id="IPR016181">
    <property type="entry name" value="Acyl_CoA_acyltransferase"/>
</dbReference>
<dbReference type="AlphaFoldDB" id="A0A3E0D9M9"/>
<organism evidence="1 2">
    <name type="scientific">Algoriphagus antarcticus</name>
    <dbReference type="NCBI Taxonomy" id="238540"/>
    <lineage>
        <taxon>Bacteria</taxon>
        <taxon>Pseudomonadati</taxon>
        <taxon>Bacteroidota</taxon>
        <taxon>Cytophagia</taxon>
        <taxon>Cytophagales</taxon>
        <taxon>Cyclobacteriaceae</taxon>
        <taxon>Algoriphagus</taxon>
    </lineage>
</organism>
<evidence type="ECO:0008006" key="3">
    <source>
        <dbReference type="Google" id="ProtNLM"/>
    </source>
</evidence>
<dbReference type="SUPFAM" id="SSF55729">
    <property type="entry name" value="Acyl-CoA N-acyltransferases (Nat)"/>
    <property type="match status" value="1"/>
</dbReference>
<name>A0A3E0D9M9_9BACT</name>
<keyword evidence="2" id="KW-1185">Reference proteome</keyword>
<reference evidence="1 2" key="1">
    <citation type="submission" date="2018-08" db="EMBL/GenBank/DDBJ databases">
        <title>Genomic Encyclopedia of Archaeal and Bacterial Type Strains, Phase II (KMG-II): from individual species to whole genera.</title>
        <authorList>
            <person name="Goeker M."/>
        </authorList>
    </citation>
    <scope>NUCLEOTIDE SEQUENCE [LARGE SCALE GENOMIC DNA]</scope>
    <source>
        <strain evidence="1 2">DSM 15986</strain>
    </source>
</reference>
<dbReference type="RefSeq" id="WP_086543792.1">
    <property type="nucleotide sequence ID" value="NZ_MSSW01000091.1"/>
</dbReference>
<protein>
    <recommendedName>
        <fullName evidence="3">Acetyltransferase (GNAT) family protein</fullName>
    </recommendedName>
</protein>
<gene>
    <name evidence="1" type="ORF">C8N25_13817</name>
</gene>
<dbReference type="Gene3D" id="3.40.630.30">
    <property type="match status" value="1"/>
</dbReference>